<dbReference type="EMBL" id="JDYK01000001">
    <property type="protein sequence ID" value="EWS83039.1"/>
    <property type="molecule type" value="Genomic_DNA"/>
</dbReference>
<organism evidence="1 2">
    <name type="scientific">Brachybacterium phenoliresistens</name>
    <dbReference type="NCBI Taxonomy" id="396014"/>
    <lineage>
        <taxon>Bacteria</taxon>
        <taxon>Bacillati</taxon>
        <taxon>Actinomycetota</taxon>
        <taxon>Actinomycetes</taxon>
        <taxon>Micrococcales</taxon>
        <taxon>Dermabacteraceae</taxon>
        <taxon>Brachybacterium</taxon>
    </lineage>
</organism>
<dbReference type="eggNOG" id="COG3545">
    <property type="taxonomic scope" value="Bacteria"/>
</dbReference>
<accession>Z9JY35</accession>
<evidence type="ECO:0000313" key="1">
    <source>
        <dbReference type="EMBL" id="EWS83039.1"/>
    </source>
</evidence>
<comment type="caution">
    <text evidence="1">The sequence shown here is derived from an EMBL/GenBank/DDBJ whole genome shotgun (WGS) entry which is preliminary data.</text>
</comment>
<reference evidence="1 2" key="1">
    <citation type="submission" date="2014-02" db="EMBL/GenBank/DDBJ databases">
        <title>Genome sequence of Brachybacterium phenoliresistens strain W13A50.</title>
        <authorList>
            <person name="Wang X."/>
        </authorList>
    </citation>
    <scope>NUCLEOTIDE SEQUENCE [LARGE SCALE GENOMIC DNA]</scope>
    <source>
        <strain evidence="1 2">W13A50</strain>
    </source>
</reference>
<dbReference type="GO" id="GO:0016787">
    <property type="term" value="F:hydrolase activity"/>
    <property type="evidence" value="ECO:0007669"/>
    <property type="project" value="UniProtKB-KW"/>
</dbReference>
<proteinExistence type="predicted"/>
<keyword evidence="1" id="KW-0378">Hydrolase</keyword>
<dbReference type="PATRIC" id="fig|396014.3.peg.53"/>
<name>Z9JY35_9MICO</name>
<dbReference type="OrthoDB" id="9804993at2"/>
<dbReference type="Pfam" id="PF06821">
    <property type="entry name" value="Ser_hydrolase"/>
    <property type="match status" value="1"/>
</dbReference>
<dbReference type="SUPFAM" id="SSF53474">
    <property type="entry name" value="alpha/beta-Hydrolases"/>
    <property type="match status" value="1"/>
</dbReference>
<dbReference type="InterPro" id="IPR010662">
    <property type="entry name" value="RBBP9/YdeN"/>
</dbReference>
<sequence length="200" mass="21113">MTSRTPHRIVLVHGYGATPQDHWFPWLSRLGTPVDAPALPDPTAPRAEEWISRAAAAIGRTDARTVVVTHSLGGITALQALARLLRDGRAREPLAGFLAVAPFVDPLPAVGDPQLDAFPDRGLGRFLEGFAPEAIRELLGPVTVLRSDDDAIVPAAHSDRTAEALRAETVIVPGAGHFLAEDGVRELPALGARLGTLLGG</sequence>
<dbReference type="PANTHER" id="PTHR15394">
    <property type="entry name" value="SERINE HYDROLASE RBBP9"/>
    <property type="match status" value="1"/>
</dbReference>
<evidence type="ECO:0000313" key="2">
    <source>
        <dbReference type="Proteomes" id="UP000023067"/>
    </source>
</evidence>
<protein>
    <submittedName>
        <fullName evidence="1">Alpha/beta hydrolase</fullName>
    </submittedName>
</protein>
<dbReference type="Gene3D" id="3.40.50.1820">
    <property type="entry name" value="alpha/beta hydrolase"/>
    <property type="match status" value="1"/>
</dbReference>
<dbReference type="PANTHER" id="PTHR15394:SF3">
    <property type="entry name" value="SERINE HYDROLASE RBBP9"/>
    <property type="match status" value="1"/>
</dbReference>
<dbReference type="Proteomes" id="UP000023067">
    <property type="component" value="Unassembled WGS sequence"/>
</dbReference>
<keyword evidence="2" id="KW-1185">Reference proteome</keyword>
<dbReference type="InterPro" id="IPR029058">
    <property type="entry name" value="AB_hydrolase_fold"/>
</dbReference>
<gene>
    <name evidence="1" type="ORF">BF93_00280</name>
</gene>
<dbReference type="AlphaFoldDB" id="Z9JY35"/>
<dbReference type="HOGENOM" id="CLU_088863_3_0_11"/>
<dbReference type="RefSeq" id="WP_038369965.1">
    <property type="nucleotide sequence ID" value="NZ_KK069988.1"/>
</dbReference>